<feature type="domain" description="E3 ubiquitin-protein ligase DCST1-like C-terminal" evidence="8">
    <location>
        <begin position="523"/>
        <end position="553"/>
    </location>
</feature>
<evidence type="ECO:0000259" key="7">
    <source>
        <dbReference type="Pfam" id="PF07782"/>
    </source>
</evidence>
<evidence type="ECO:0000256" key="4">
    <source>
        <dbReference type="ARBA" id="ARBA00023136"/>
    </source>
</evidence>
<feature type="transmembrane region" description="Helical" evidence="6">
    <location>
        <begin position="350"/>
        <end position="373"/>
    </location>
</feature>
<dbReference type="GO" id="GO:0016020">
    <property type="term" value="C:membrane"/>
    <property type="evidence" value="ECO:0007669"/>
    <property type="project" value="UniProtKB-SubCell"/>
</dbReference>
<keyword evidence="2 6" id="KW-0812">Transmembrane</keyword>
<dbReference type="PANTHER" id="PTHR21041:SF9">
    <property type="entry name" value="DENDRITIC CELL-SPECIFIC TRANSMEMBRANE PROTEIN-LIKE DOMAIN-CONTAINING PROTEIN"/>
    <property type="match status" value="1"/>
</dbReference>
<keyword evidence="4 6" id="KW-0472">Membrane</keyword>
<feature type="transmembrane region" description="Helical" evidence="6">
    <location>
        <begin position="259"/>
        <end position="279"/>
    </location>
</feature>
<protein>
    <recommendedName>
        <fullName evidence="11">Dendritic cell-specific transmembrane protein-like domain-containing protein</fullName>
    </recommendedName>
</protein>
<evidence type="ECO:0000256" key="1">
    <source>
        <dbReference type="ARBA" id="ARBA00004141"/>
    </source>
</evidence>
<dbReference type="Pfam" id="PF26039">
    <property type="entry name" value="Dcst2"/>
    <property type="match status" value="1"/>
</dbReference>
<sequence length="975" mass="112820">MSSIIGLLLTLGLAFSNRLRCLVFLLIPQFFSRIGRYTLTCYALILILTGPATNTLRNSEVLTESMACSQEQIKTNVRHLSDSMKQPFHAMKDSVRLMLNKFDRVSGNMKDILLKIERMVISVADVIQSSHSWLVSVVNICNRKLGTPYNHCMNILKKGIPDCKSILGSKLFWCNVTNVEAACQAIKSHKEICVVDDFARGSFAATIQRKWRSFTKRVKTMFFVNIQVHHKYTVSNASRSASQVAAGIVTEIRNRADPLITWLSWSSCVTSLFLLLIIFRAKYYQHMYETRSRFDNRYVTQELYEIDLKRFQEGRDTILPLNRRERTKYIPTTSFRLIATEKVFMSRSAVFMMITTFKLMIHIIADYSLFWVLTTIEHHGRLQTQIPPGPSDAGVKITGTGFAAELLKSIFNILTIPLQTPTISPTACLPNPHPPDFQRYTQIGVIIVILWLLALFEPYGLRLRHVIMGHHRPERAKARANWLYNHILRTRGSFMKLARRKLHREYKYCGYEHLTFRHWLDSRLPCETPKCPGIFCNSCFNDIGKLCTICLSPADYGDYSDISLEKGSSDDDSDDTYNSYECKDDSSKDYFNIKIPNGKLSDIKRTNQNRQRNLHVGYKNSSSFSEKGPLLLPQYDQTVMRKRINNKIALKNKRTNIDFTIILNKDNRHTIQLGQQQATSTKINLQETNKNELHNKRAQKCSKDVDMPKHKTKSKNHYKYTKPLFVAFSTCFKLNNKYVSSTDLNSSNQSKHGSKNHKSNFKRRKKKENNKIYIKRQNEISRNYRISAYLQDQSWVKGSLHRDSLKSRIRKECALNQLARCRMYAASNKEREADLLNKIKDTICVKTRVCTCPKGVCICKNNQEVHIDDTKKPISKEMKKGCSKCECHYDCKKIAKKKKSAVGSKTKKFVDWCRGNKKNCCKIQNVNREEDASPSYWKPSELIEVHQYENNHDDLKTTEERRSPKKIGFLPLNWR</sequence>
<dbReference type="InterPro" id="IPR051856">
    <property type="entry name" value="CSR-E3_Ligase_Protein"/>
</dbReference>
<feature type="domain" description="Dendritic cell-specific transmembrane protein-like" evidence="7">
    <location>
        <begin position="294"/>
        <end position="484"/>
    </location>
</feature>
<dbReference type="Pfam" id="PF26037">
    <property type="entry name" value="zf-RING_DCST1_C"/>
    <property type="match status" value="1"/>
</dbReference>
<evidence type="ECO:0000259" key="8">
    <source>
        <dbReference type="Pfam" id="PF26037"/>
    </source>
</evidence>
<gene>
    <name evidence="9" type="ORF">LNINA_LOCUS1109</name>
</gene>
<evidence type="ECO:0000256" key="6">
    <source>
        <dbReference type="SAM" id="Phobius"/>
    </source>
</evidence>
<evidence type="ECO:0000256" key="3">
    <source>
        <dbReference type="ARBA" id="ARBA00022989"/>
    </source>
</evidence>
<feature type="region of interest" description="Disordered" evidence="5">
    <location>
        <begin position="743"/>
        <end position="771"/>
    </location>
</feature>
<dbReference type="Proteomes" id="UP001497472">
    <property type="component" value="Unassembled WGS sequence"/>
</dbReference>
<keyword evidence="10" id="KW-1185">Reference proteome</keyword>
<reference evidence="9 10" key="1">
    <citation type="submission" date="2023-11" db="EMBL/GenBank/DDBJ databases">
        <authorList>
            <person name="Okamura Y."/>
        </authorList>
    </citation>
    <scope>NUCLEOTIDE SEQUENCE [LARGE SCALE GENOMIC DNA]</scope>
</reference>
<evidence type="ECO:0000256" key="5">
    <source>
        <dbReference type="SAM" id="MobiDB-lite"/>
    </source>
</evidence>
<evidence type="ECO:0000313" key="9">
    <source>
        <dbReference type="EMBL" id="CAK1541097.1"/>
    </source>
</evidence>
<comment type="caution">
    <text evidence="9">The sequence shown here is derived from an EMBL/GenBank/DDBJ whole genome shotgun (WGS) entry which is preliminary data.</text>
</comment>
<dbReference type="Pfam" id="PF07782">
    <property type="entry name" value="DC_STAMP"/>
    <property type="match status" value="1"/>
</dbReference>
<accession>A0AAV1IVB1</accession>
<dbReference type="EMBL" id="CAVLEF010000002">
    <property type="protein sequence ID" value="CAK1541097.1"/>
    <property type="molecule type" value="Genomic_DNA"/>
</dbReference>
<dbReference type="AlphaFoldDB" id="A0AAV1IVB1"/>
<dbReference type="InterPro" id="IPR012858">
    <property type="entry name" value="DC_STAMP-like"/>
</dbReference>
<organism evidence="9 10">
    <name type="scientific">Leptosia nina</name>
    <dbReference type="NCBI Taxonomy" id="320188"/>
    <lineage>
        <taxon>Eukaryota</taxon>
        <taxon>Metazoa</taxon>
        <taxon>Ecdysozoa</taxon>
        <taxon>Arthropoda</taxon>
        <taxon>Hexapoda</taxon>
        <taxon>Insecta</taxon>
        <taxon>Pterygota</taxon>
        <taxon>Neoptera</taxon>
        <taxon>Endopterygota</taxon>
        <taxon>Lepidoptera</taxon>
        <taxon>Glossata</taxon>
        <taxon>Ditrysia</taxon>
        <taxon>Papilionoidea</taxon>
        <taxon>Pieridae</taxon>
        <taxon>Pierinae</taxon>
        <taxon>Leptosia</taxon>
    </lineage>
</organism>
<evidence type="ECO:0008006" key="11">
    <source>
        <dbReference type="Google" id="ProtNLM"/>
    </source>
</evidence>
<name>A0AAV1IVB1_9NEOP</name>
<proteinExistence type="predicted"/>
<feature type="compositionally biased region" description="Basic residues" evidence="5">
    <location>
        <begin position="752"/>
        <end position="768"/>
    </location>
</feature>
<keyword evidence="3 6" id="KW-1133">Transmembrane helix</keyword>
<dbReference type="InterPro" id="IPR058842">
    <property type="entry name" value="DCST1_C"/>
</dbReference>
<evidence type="ECO:0000256" key="2">
    <source>
        <dbReference type="ARBA" id="ARBA00022692"/>
    </source>
</evidence>
<dbReference type="PANTHER" id="PTHR21041">
    <property type="entry name" value="DENDRITIC CELL-SPECIFIC TRANSMEMBRANE PROTEIN"/>
    <property type="match status" value="1"/>
</dbReference>
<comment type="subcellular location">
    <subcellularLocation>
        <location evidence="1">Membrane</location>
        <topology evidence="1">Multi-pass membrane protein</topology>
    </subcellularLocation>
</comment>
<evidence type="ECO:0000313" key="10">
    <source>
        <dbReference type="Proteomes" id="UP001497472"/>
    </source>
</evidence>